<dbReference type="PROSITE" id="PS51833">
    <property type="entry name" value="HDOD"/>
    <property type="match status" value="1"/>
</dbReference>
<dbReference type="OrthoDB" id="9770715at2"/>
<evidence type="ECO:0000313" key="2">
    <source>
        <dbReference type="EMBL" id="OAI11202.1"/>
    </source>
</evidence>
<protein>
    <submittedName>
        <fullName evidence="2">Histidine kinase</fullName>
    </submittedName>
</protein>
<dbReference type="STRING" id="980561.A1359_14880"/>
<dbReference type="InterPro" id="IPR013976">
    <property type="entry name" value="HDOD"/>
</dbReference>
<keyword evidence="2" id="KW-0418">Kinase</keyword>
<keyword evidence="2" id="KW-0808">Transferase</keyword>
<keyword evidence="3" id="KW-1185">Reference proteome</keyword>
<name>A0A177MZX8_9GAMM</name>
<feature type="domain" description="HDOD" evidence="1">
    <location>
        <begin position="20"/>
        <end position="218"/>
    </location>
</feature>
<dbReference type="InterPro" id="IPR052340">
    <property type="entry name" value="RNase_Y/CdgJ"/>
</dbReference>
<dbReference type="SUPFAM" id="SSF109604">
    <property type="entry name" value="HD-domain/PDEase-like"/>
    <property type="match status" value="1"/>
</dbReference>
<evidence type="ECO:0000313" key="3">
    <source>
        <dbReference type="Proteomes" id="UP000078476"/>
    </source>
</evidence>
<proteinExistence type="predicted"/>
<evidence type="ECO:0000259" key="1">
    <source>
        <dbReference type="PROSITE" id="PS51833"/>
    </source>
</evidence>
<accession>A0A177MZX8</accession>
<gene>
    <name evidence="2" type="ORF">A1359_14880</name>
</gene>
<dbReference type="AlphaFoldDB" id="A0A177MZX8"/>
<comment type="caution">
    <text evidence="2">The sequence shown here is derived from an EMBL/GenBank/DDBJ whole genome shotgun (WGS) entry which is preliminary data.</text>
</comment>
<dbReference type="PANTHER" id="PTHR33525">
    <property type="match status" value="1"/>
</dbReference>
<dbReference type="Gene3D" id="1.10.3210.10">
    <property type="entry name" value="Hypothetical protein af1432"/>
    <property type="match status" value="1"/>
</dbReference>
<dbReference type="Pfam" id="PF08668">
    <property type="entry name" value="HDOD"/>
    <property type="match status" value="1"/>
</dbReference>
<sequence>MIISTPTLTINDLLKGDIKLASPPTVYLALKKVVDNPRTTARDAAFVIESDAALALRLLKIVNSAFYGFPSKISSITTAITLIGVRELQNLTLATTVIERFSDLPGQLFSIHDFWSKNLRCALFAKQLDAVMGKKYADTAFLCGLIHNIGQLVMYRRIPVLAREVDLLTQARMPTEVDAAYIEQQVIGFDHFQLGAELCRCWKLPEVVVESIRLELFPDHVGNYADLATIVRIANHFSKLDTPHDAIVANGFELSPEQISEILDKTHDEFEAIFKLFFPTK</sequence>
<organism evidence="2 3">
    <name type="scientific">Methylomonas lenta</name>
    <dbReference type="NCBI Taxonomy" id="980561"/>
    <lineage>
        <taxon>Bacteria</taxon>
        <taxon>Pseudomonadati</taxon>
        <taxon>Pseudomonadota</taxon>
        <taxon>Gammaproteobacteria</taxon>
        <taxon>Methylococcales</taxon>
        <taxon>Methylococcaceae</taxon>
        <taxon>Methylomonas</taxon>
    </lineage>
</organism>
<dbReference type="RefSeq" id="WP_066986064.1">
    <property type="nucleotide sequence ID" value="NZ_LUUI01000143.1"/>
</dbReference>
<dbReference type="PANTHER" id="PTHR33525:SF3">
    <property type="entry name" value="RIBONUCLEASE Y"/>
    <property type="match status" value="1"/>
</dbReference>
<dbReference type="GO" id="GO:0016301">
    <property type="term" value="F:kinase activity"/>
    <property type="evidence" value="ECO:0007669"/>
    <property type="project" value="UniProtKB-KW"/>
</dbReference>
<reference evidence="2 3" key="1">
    <citation type="submission" date="2016-03" db="EMBL/GenBank/DDBJ databases">
        <authorList>
            <person name="Ploux O."/>
        </authorList>
    </citation>
    <scope>NUCLEOTIDE SEQUENCE [LARGE SCALE GENOMIC DNA]</scope>
    <source>
        <strain evidence="2 3">R-45370</strain>
    </source>
</reference>
<dbReference type="Proteomes" id="UP000078476">
    <property type="component" value="Unassembled WGS sequence"/>
</dbReference>
<dbReference type="EMBL" id="LUUI01000143">
    <property type="protein sequence ID" value="OAI11202.1"/>
    <property type="molecule type" value="Genomic_DNA"/>
</dbReference>